<dbReference type="GO" id="GO:0003700">
    <property type="term" value="F:DNA-binding transcription factor activity"/>
    <property type="evidence" value="ECO:0007669"/>
    <property type="project" value="TreeGrafter"/>
</dbReference>
<accession>A0A5B8RBQ5</accession>
<keyword evidence="2" id="KW-0238">DNA-binding</keyword>
<feature type="domain" description="IclR-ED" evidence="6">
    <location>
        <begin position="79"/>
        <end position="265"/>
    </location>
</feature>
<evidence type="ECO:0000256" key="3">
    <source>
        <dbReference type="ARBA" id="ARBA00023163"/>
    </source>
</evidence>
<dbReference type="InterPro" id="IPR014757">
    <property type="entry name" value="Tscrpt_reg_IclR_C"/>
</dbReference>
<feature type="region of interest" description="Disordered" evidence="4">
    <location>
        <begin position="259"/>
        <end position="279"/>
    </location>
</feature>
<dbReference type="InterPro" id="IPR036390">
    <property type="entry name" value="WH_DNA-bd_sf"/>
</dbReference>
<dbReference type="PANTHER" id="PTHR30136">
    <property type="entry name" value="HELIX-TURN-HELIX TRANSCRIPTIONAL REGULATOR, ICLR FAMILY"/>
    <property type="match status" value="1"/>
</dbReference>
<evidence type="ECO:0000256" key="4">
    <source>
        <dbReference type="SAM" id="MobiDB-lite"/>
    </source>
</evidence>
<evidence type="ECO:0000256" key="1">
    <source>
        <dbReference type="ARBA" id="ARBA00023015"/>
    </source>
</evidence>
<feature type="domain" description="HTH iclR-type" evidence="5">
    <location>
        <begin position="16"/>
        <end position="78"/>
    </location>
</feature>
<dbReference type="GO" id="GO:0045892">
    <property type="term" value="P:negative regulation of DNA-templated transcription"/>
    <property type="evidence" value="ECO:0007669"/>
    <property type="project" value="TreeGrafter"/>
</dbReference>
<dbReference type="GO" id="GO:0003677">
    <property type="term" value="F:DNA binding"/>
    <property type="evidence" value="ECO:0007669"/>
    <property type="project" value="UniProtKB-KW"/>
</dbReference>
<dbReference type="PANTHER" id="PTHR30136:SF24">
    <property type="entry name" value="HTH-TYPE TRANSCRIPTIONAL REPRESSOR ALLR"/>
    <property type="match status" value="1"/>
</dbReference>
<dbReference type="Pfam" id="PF01614">
    <property type="entry name" value="IclR_C"/>
    <property type="match status" value="1"/>
</dbReference>
<evidence type="ECO:0000256" key="2">
    <source>
        <dbReference type="ARBA" id="ARBA00023125"/>
    </source>
</evidence>
<dbReference type="AlphaFoldDB" id="A0A5B8RBQ5"/>
<gene>
    <name evidence="7" type="primary">allR</name>
    <name evidence="7" type="ORF">KBTEX_02560</name>
</gene>
<evidence type="ECO:0000259" key="5">
    <source>
        <dbReference type="PROSITE" id="PS51077"/>
    </source>
</evidence>
<evidence type="ECO:0000259" key="6">
    <source>
        <dbReference type="PROSITE" id="PS51078"/>
    </source>
</evidence>
<protein>
    <submittedName>
        <fullName evidence="7">HTH-type transcriptional repressor AllR</fullName>
    </submittedName>
</protein>
<dbReference type="Gene3D" id="3.30.450.40">
    <property type="match status" value="1"/>
</dbReference>
<dbReference type="InterPro" id="IPR005471">
    <property type="entry name" value="Tscrpt_reg_IclR_N"/>
</dbReference>
<name>A0A5B8RBQ5_9ZZZZ</name>
<dbReference type="SMART" id="SM00346">
    <property type="entry name" value="HTH_ICLR"/>
    <property type="match status" value="1"/>
</dbReference>
<dbReference type="PROSITE" id="PS51077">
    <property type="entry name" value="HTH_ICLR"/>
    <property type="match status" value="1"/>
</dbReference>
<dbReference type="SUPFAM" id="SSF46785">
    <property type="entry name" value="Winged helix' DNA-binding domain"/>
    <property type="match status" value="1"/>
</dbReference>
<keyword evidence="3" id="KW-0804">Transcription</keyword>
<reference evidence="7" key="1">
    <citation type="submission" date="2019-06" db="EMBL/GenBank/DDBJ databases">
        <authorList>
            <person name="Murdoch R.W."/>
            <person name="Fathepure B."/>
        </authorList>
    </citation>
    <scope>NUCLEOTIDE SEQUENCE</scope>
</reference>
<dbReference type="EMBL" id="MN079131">
    <property type="protein sequence ID" value="QEA06230.1"/>
    <property type="molecule type" value="Genomic_DNA"/>
</dbReference>
<dbReference type="PROSITE" id="PS51078">
    <property type="entry name" value="ICLR_ED"/>
    <property type="match status" value="1"/>
</dbReference>
<dbReference type="InterPro" id="IPR029016">
    <property type="entry name" value="GAF-like_dom_sf"/>
</dbReference>
<sequence>MSAPGQQDSTSSARGAATFVKGLRLLQSIAALPRPARLKDIQRASALPRATLYRLLGALEDERFVVRDPLHGGYLLGPELARLGHRSREQDDLPHSAREALVAIRDATGETVHLAVPRGDVMIYVDKVESLASVRMASMVGNQVHMHASAVGKAFLAALAPEALDRYAGTLSLAPMTANTVTGLPALRTALETVRARGYAVDDEENEPGIVCFGQALYGVDGQPVAAVSVSVPRYRLGDDWAHRYAGPIRTACEAAGLLTAPPGHEDGPGQRRARPGPP</sequence>
<dbReference type="Pfam" id="PF09339">
    <property type="entry name" value="HTH_IclR"/>
    <property type="match status" value="1"/>
</dbReference>
<organism evidence="7">
    <name type="scientific">uncultured organism</name>
    <dbReference type="NCBI Taxonomy" id="155900"/>
    <lineage>
        <taxon>unclassified sequences</taxon>
        <taxon>environmental samples</taxon>
    </lineage>
</organism>
<evidence type="ECO:0000313" key="7">
    <source>
        <dbReference type="EMBL" id="QEA06230.1"/>
    </source>
</evidence>
<dbReference type="Gene3D" id="1.10.10.10">
    <property type="entry name" value="Winged helix-like DNA-binding domain superfamily/Winged helix DNA-binding domain"/>
    <property type="match status" value="1"/>
</dbReference>
<dbReference type="SUPFAM" id="SSF55781">
    <property type="entry name" value="GAF domain-like"/>
    <property type="match status" value="1"/>
</dbReference>
<proteinExistence type="predicted"/>
<dbReference type="InterPro" id="IPR050707">
    <property type="entry name" value="HTH_MetabolicPath_Reg"/>
</dbReference>
<dbReference type="InterPro" id="IPR036388">
    <property type="entry name" value="WH-like_DNA-bd_sf"/>
</dbReference>
<keyword evidence="1" id="KW-0805">Transcription regulation</keyword>